<dbReference type="Pfam" id="PF16020">
    <property type="entry name" value="Deltameth_res"/>
    <property type="match status" value="1"/>
</dbReference>
<keyword evidence="4" id="KW-1185">Reference proteome</keyword>
<evidence type="ECO:0000313" key="4">
    <source>
        <dbReference type="Proteomes" id="UP000887572"/>
    </source>
</evidence>
<name>A0A914HE82_GLORO</name>
<dbReference type="Proteomes" id="UP000887572">
    <property type="component" value="Unplaced"/>
</dbReference>
<feature type="region of interest" description="Disordered" evidence="1">
    <location>
        <begin position="33"/>
        <end position="53"/>
    </location>
</feature>
<dbReference type="InterPro" id="IPR031973">
    <property type="entry name" value="Deltameth_res_prag01"/>
</dbReference>
<organism evidence="4 5">
    <name type="scientific">Globodera rostochiensis</name>
    <name type="common">Golden nematode worm</name>
    <name type="synonym">Heterodera rostochiensis</name>
    <dbReference type="NCBI Taxonomy" id="31243"/>
    <lineage>
        <taxon>Eukaryota</taxon>
        <taxon>Metazoa</taxon>
        <taxon>Ecdysozoa</taxon>
        <taxon>Nematoda</taxon>
        <taxon>Chromadorea</taxon>
        <taxon>Rhabditida</taxon>
        <taxon>Tylenchina</taxon>
        <taxon>Tylenchomorpha</taxon>
        <taxon>Tylenchoidea</taxon>
        <taxon>Heteroderidae</taxon>
        <taxon>Heteroderinae</taxon>
        <taxon>Globodera</taxon>
    </lineage>
</organism>
<reference evidence="5" key="1">
    <citation type="submission" date="2022-11" db="UniProtKB">
        <authorList>
            <consortium name="WormBaseParasite"/>
        </authorList>
    </citation>
    <scope>IDENTIFICATION</scope>
</reference>
<evidence type="ECO:0000256" key="2">
    <source>
        <dbReference type="SAM" id="Phobius"/>
    </source>
</evidence>
<evidence type="ECO:0000313" key="5">
    <source>
        <dbReference type="WBParaSite" id="Gr19_v10_g16328.t1"/>
    </source>
</evidence>
<feature type="domain" description="Deltamethrin resistance protein prag01" evidence="3">
    <location>
        <begin position="66"/>
        <end position="109"/>
    </location>
</feature>
<protein>
    <submittedName>
        <fullName evidence="5">Deltamethrin resistance protein prag01 domain-containing protein</fullName>
    </submittedName>
</protein>
<keyword evidence="2" id="KW-0812">Transmembrane</keyword>
<proteinExistence type="predicted"/>
<feature type="transmembrane region" description="Helical" evidence="2">
    <location>
        <begin position="84"/>
        <end position="103"/>
    </location>
</feature>
<sequence length="143" mass="15992">MISTIFKNFNSFNSLPVRCLSLASAPLQQQNGASAEVAHHGHDDHDIGHGHHHAVNHGPPLTFDYMAIPSQPYKKVYKELSTKFRVYLAMSIVFFAFSVYVGYVTDVLGYKAWRLPASYRNRKAINAQLDAEEAKAKAEQVGQ</sequence>
<keyword evidence="2" id="KW-1133">Transmembrane helix</keyword>
<feature type="compositionally biased region" description="Basic and acidic residues" evidence="1">
    <location>
        <begin position="37"/>
        <end position="49"/>
    </location>
</feature>
<evidence type="ECO:0000256" key="1">
    <source>
        <dbReference type="SAM" id="MobiDB-lite"/>
    </source>
</evidence>
<accession>A0A914HE82</accession>
<dbReference type="WBParaSite" id="Gr19_v10_g16328.t1">
    <property type="protein sequence ID" value="Gr19_v10_g16328.t1"/>
    <property type="gene ID" value="Gr19_v10_g16328"/>
</dbReference>
<evidence type="ECO:0000259" key="3">
    <source>
        <dbReference type="Pfam" id="PF16020"/>
    </source>
</evidence>
<keyword evidence="2" id="KW-0472">Membrane</keyword>
<dbReference type="AlphaFoldDB" id="A0A914HE82"/>